<dbReference type="EMBL" id="CAMXCT020002591">
    <property type="protein sequence ID" value="CAL1152540.1"/>
    <property type="molecule type" value="Genomic_DNA"/>
</dbReference>
<dbReference type="AlphaFoldDB" id="A0A9P1CWW3"/>
<evidence type="ECO:0000313" key="2">
    <source>
        <dbReference type="EMBL" id="CAI3999165.1"/>
    </source>
</evidence>
<evidence type="ECO:0000313" key="4">
    <source>
        <dbReference type="Proteomes" id="UP001152797"/>
    </source>
</evidence>
<dbReference type="Proteomes" id="UP001152797">
    <property type="component" value="Unassembled WGS sequence"/>
</dbReference>
<name>A0A9P1CWW3_9DINO</name>
<sequence>MLLHEQCRPVTLDADKELLSKGAFLVSREGVSHDELWWSLDFLYDKFKAHGAEKRTLYKWVQFLKQKAEFTEFCNEEFFCQTKQVSLPQNALRENVATTAAILAFLFFSLKESRTPKTVQLIKDWIAPLCGRVCSTLSCSVSIDIEDMPALVLSPAGLIKGIENTLTSRHRTCFLAWQKEWQSMCAAGVLNDELVGEADSAVSLQALVNFMAQKIDLYVKSQHMQQHDTARPAPARRIRSSGDNDVPMGQVVPAPSTKVRMTPDAIYEIFSQARDTSVSMKAALIFLQGERVSAMAGCKPKAVDPWVRRAQTIYDDRAAMSFAGCNHLNLISDGSCHAGREVLLSIAYSHQSDSASFCNLQALLPLTQVSPNEMELTGKLEQLAQDNKLLRVASYRQLQAISQQINFLTNGRLGNLDAFKVPDNTSASWLFAITKLERMILARWDIIHRAIRDVRLSLLHGANGEFFQAQFHSQYLFSLAYRPFGSSGFFQDKRRLLELMLSRETCESVPMFVDSWESIRDELQMPASSTMADVWAALPLLDGFNSKQVFPKLSRWFSWNQAADEKMCEWTALKVVLNYHFAGEDLDPDEAYQKRLLEHLAKESNAETNMRHEFGKLKEKLGGGLKLCYHIMSNKLKQMVQIVMICTRPVWSWYSHTIKEVHHAQHQVQKLIGLQHGWMSEEHLQRLAGLPTSLDEELRQLLGKTEFDDTCSKVSELSQRVLKNRVWSLSRAAAPPDCYAGLLSSDDAAQKAWWAEVGNRGASAKQLAADHCNLLKLEAIAAQSGSTPKILSDLNVVCTAAIRVLWLAFEEDKYHHGSHGGLHLLRGMLQTLPDSKIVEDCHGNLRKNAKKGSNKRQTLQALQGLVTSSSVLQTRDIKHKAFVTREEFLRRFPRTKDRKRKRRYMARFHKLPKAWSELMSRKNWATISEDTLHQGAAALAFLRRYMEDNMGNRGVRISHGCLSKFAIERTIMCHAEYVGCLLPWPWSFGVHCCGR</sequence>
<reference evidence="2" key="1">
    <citation type="submission" date="2022-10" db="EMBL/GenBank/DDBJ databases">
        <authorList>
            <person name="Chen Y."/>
            <person name="Dougan E. K."/>
            <person name="Chan C."/>
            <person name="Rhodes N."/>
            <person name="Thang M."/>
        </authorList>
    </citation>
    <scope>NUCLEOTIDE SEQUENCE</scope>
</reference>
<dbReference type="EMBL" id="CAMXCT030002591">
    <property type="protein sequence ID" value="CAL4786477.1"/>
    <property type="molecule type" value="Genomic_DNA"/>
</dbReference>
<feature type="region of interest" description="Disordered" evidence="1">
    <location>
        <begin position="226"/>
        <end position="254"/>
    </location>
</feature>
<evidence type="ECO:0000313" key="3">
    <source>
        <dbReference type="EMBL" id="CAL1152540.1"/>
    </source>
</evidence>
<evidence type="ECO:0000256" key="1">
    <source>
        <dbReference type="SAM" id="MobiDB-lite"/>
    </source>
</evidence>
<gene>
    <name evidence="2" type="ORF">C1SCF055_LOCUS25406</name>
</gene>
<accession>A0A9P1CWW3</accession>
<protein>
    <submittedName>
        <fullName evidence="2">Uncharacterized protein</fullName>
    </submittedName>
</protein>
<keyword evidence="4" id="KW-1185">Reference proteome</keyword>
<comment type="caution">
    <text evidence="2">The sequence shown here is derived from an EMBL/GenBank/DDBJ whole genome shotgun (WGS) entry which is preliminary data.</text>
</comment>
<dbReference type="EMBL" id="CAMXCT010002591">
    <property type="protein sequence ID" value="CAI3999165.1"/>
    <property type="molecule type" value="Genomic_DNA"/>
</dbReference>
<organism evidence="2">
    <name type="scientific">Cladocopium goreaui</name>
    <dbReference type="NCBI Taxonomy" id="2562237"/>
    <lineage>
        <taxon>Eukaryota</taxon>
        <taxon>Sar</taxon>
        <taxon>Alveolata</taxon>
        <taxon>Dinophyceae</taxon>
        <taxon>Suessiales</taxon>
        <taxon>Symbiodiniaceae</taxon>
        <taxon>Cladocopium</taxon>
    </lineage>
</organism>
<proteinExistence type="predicted"/>
<reference evidence="3" key="2">
    <citation type="submission" date="2024-04" db="EMBL/GenBank/DDBJ databases">
        <authorList>
            <person name="Chen Y."/>
            <person name="Shah S."/>
            <person name="Dougan E. K."/>
            <person name="Thang M."/>
            <person name="Chan C."/>
        </authorList>
    </citation>
    <scope>NUCLEOTIDE SEQUENCE [LARGE SCALE GENOMIC DNA]</scope>
</reference>